<sequence>MECAQVWGYLRALCDCHARHGSDSSLGSTMNGSFWGRYVKLAMLGGSVLKSSAGMRHALLGTTALIAVGAAVLVSAGDAKAQTWTGGSGSWSSNKWTGSMPNAVDAVATFNVPNSGTDFIDLWGGPFTVRVLNIYANSNAFAAHAGVQFQSGQLIMQASSGGNALINVDSSSTAKEISATLQLNSNTVITTTYLYSTFSVSGSVTGSGSLTIAGQGQV</sequence>
<dbReference type="EMBL" id="BARU01005978">
    <property type="protein sequence ID" value="GAH43814.1"/>
    <property type="molecule type" value="Genomic_DNA"/>
</dbReference>
<accession>X1GQC1</accession>
<dbReference type="AlphaFoldDB" id="X1GQC1"/>
<proteinExistence type="predicted"/>
<gene>
    <name evidence="1" type="ORF">S03H2_11736</name>
</gene>
<reference evidence="1" key="1">
    <citation type="journal article" date="2014" name="Front. Microbiol.">
        <title>High frequency of phylogenetically diverse reductive dehalogenase-homologous genes in deep subseafloor sedimentary metagenomes.</title>
        <authorList>
            <person name="Kawai M."/>
            <person name="Futagami T."/>
            <person name="Toyoda A."/>
            <person name="Takaki Y."/>
            <person name="Nishi S."/>
            <person name="Hori S."/>
            <person name="Arai W."/>
            <person name="Tsubouchi T."/>
            <person name="Morono Y."/>
            <person name="Uchiyama I."/>
            <person name="Ito T."/>
            <person name="Fujiyama A."/>
            <person name="Inagaki F."/>
            <person name="Takami H."/>
        </authorList>
    </citation>
    <scope>NUCLEOTIDE SEQUENCE</scope>
    <source>
        <strain evidence="1">Expedition CK06-06</strain>
    </source>
</reference>
<organism evidence="1">
    <name type="scientific">marine sediment metagenome</name>
    <dbReference type="NCBI Taxonomy" id="412755"/>
    <lineage>
        <taxon>unclassified sequences</taxon>
        <taxon>metagenomes</taxon>
        <taxon>ecological metagenomes</taxon>
    </lineage>
</organism>
<comment type="caution">
    <text evidence="1">The sequence shown here is derived from an EMBL/GenBank/DDBJ whole genome shotgun (WGS) entry which is preliminary data.</text>
</comment>
<name>X1GQC1_9ZZZZ</name>
<evidence type="ECO:0000313" key="1">
    <source>
        <dbReference type="EMBL" id="GAH43814.1"/>
    </source>
</evidence>
<feature type="non-terminal residue" evidence="1">
    <location>
        <position position="218"/>
    </location>
</feature>
<protein>
    <submittedName>
        <fullName evidence="1">Uncharacterized protein</fullName>
    </submittedName>
</protein>